<organism evidence="1 2">
    <name type="scientific">Candidatus Nomurabacteria bacterium RIFCSPLOWO2_02_FULL_40_67</name>
    <dbReference type="NCBI Taxonomy" id="1801787"/>
    <lineage>
        <taxon>Bacteria</taxon>
        <taxon>Candidatus Nomuraibacteriota</taxon>
    </lineage>
</organism>
<name>A0A1F6Y5D0_9BACT</name>
<dbReference type="EMBL" id="MFVL01000016">
    <property type="protein sequence ID" value="OGJ01525.1"/>
    <property type="molecule type" value="Genomic_DNA"/>
</dbReference>
<accession>A0A1F6Y5D0</accession>
<gene>
    <name evidence="1" type="ORF">A3I23_00855</name>
</gene>
<dbReference type="AlphaFoldDB" id="A0A1F6Y5D0"/>
<evidence type="ECO:0000313" key="1">
    <source>
        <dbReference type="EMBL" id="OGJ01525.1"/>
    </source>
</evidence>
<dbReference type="Proteomes" id="UP000177693">
    <property type="component" value="Unassembled WGS sequence"/>
</dbReference>
<comment type="caution">
    <text evidence="1">The sequence shown here is derived from an EMBL/GenBank/DDBJ whole genome shotgun (WGS) entry which is preliminary data.</text>
</comment>
<evidence type="ECO:0000313" key="2">
    <source>
        <dbReference type="Proteomes" id="UP000177693"/>
    </source>
</evidence>
<protein>
    <submittedName>
        <fullName evidence="1">Uncharacterized protein</fullName>
    </submittedName>
</protein>
<reference evidence="1 2" key="1">
    <citation type="journal article" date="2016" name="Nat. Commun.">
        <title>Thousands of microbial genomes shed light on interconnected biogeochemical processes in an aquifer system.</title>
        <authorList>
            <person name="Anantharaman K."/>
            <person name="Brown C.T."/>
            <person name="Hug L.A."/>
            <person name="Sharon I."/>
            <person name="Castelle C.J."/>
            <person name="Probst A.J."/>
            <person name="Thomas B.C."/>
            <person name="Singh A."/>
            <person name="Wilkins M.J."/>
            <person name="Karaoz U."/>
            <person name="Brodie E.L."/>
            <person name="Williams K.H."/>
            <person name="Hubbard S.S."/>
            <person name="Banfield J.F."/>
        </authorList>
    </citation>
    <scope>NUCLEOTIDE SEQUENCE [LARGE SCALE GENOMIC DNA]</scope>
</reference>
<proteinExistence type="predicted"/>
<sequence>MSKSLFDIGAVKFEYSKPNLTLPSPERRGCPFPFQGKAGDEVFQVLEGTAPVKLSAIYCLKTFLPFWLEHILKKNGISLTSRIHPKTNPSDLSHLFYAVQKYAQYKVIVKLHRVFSSNCT</sequence>